<evidence type="ECO:0000313" key="4">
    <source>
        <dbReference type="Proteomes" id="UP000316242"/>
    </source>
</evidence>
<dbReference type="Pfam" id="PF00535">
    <property type="entry name" value="Glycos_transf_2"/>
    <property type="match status" value="1"/>
</dbReference>
<reference evidence="3 4" key="1">
    <citation type="submission" date="2019-06" db="EMBL/GenBank/DDBJ databases">
        <title>Whole genome shotgun sequence of Glutamicibacter nicotianae NBRC 14234.</title>
        <authorList>
            <person name="Hosoyama A."/>
            <person name="Uohara A."/>
            <person name="Ohji S."/>
            <person name="Ichikawa N."/>
        </authorList>
    </citation>
    <scope>NUCLEOTIDE SEQUENCE [LARGE SCALE GENOMIC DNA]</scope>
    <source>
        <strain evidence="3 4">NBRC 14234</strain>
    </source>
</reference>
<organism evidence="3 4">
    <name type="scientific">Glutamicibacter nicotianae</name>
    <name type="common">Arthrobacter nicotianae</name>
    <dbReference type="NCBI Taxonomy" id="37929"/>
    <lineage>
        <taxon>Bacteria</taxon>
        <taxon>Bacillati</taxon>
        <taxon>Actinomycetota</taxon>
        <taxon>Actinomycetes</taxon>
        <taxon>Micrococcales</taxon>
        <taxon>Micrococcaceae</taxon>
        <taxon>Glutamicibacter</taxon>
    </lineage>
</organism>
<keyword evidence="4" id="KW-1185">Reference proteome</keyword>
<dbReference type="EMBL" id="BJNE01000001">
    <property type="protein sequence ID" value="GEC11202.1"/>
    <property type="molecule type" value="Genomic_DNA"/>
</dbReference>
<dbReference type="Gene3D" id="3.90.550.10">
    <property type="entry name" value="Spore Coat Polysaccharide Biosynthesis Protein SpsA, Chain A"/>
    <property type="match status" value="1"/>
</dbReference>
<dbReference type="RefSeq" id="WP_141355593.1">
    <property type="nucleotide sequence ID" value="NZ_BAAAWM010000001.1"/>
</dbReference>
<feature type="domain" description="Glycosyltransferase 2-like" evidence="1">
    <location>
        <begin position="43"/>
        <end position="166"/>
    </location>
</feature>
<evidence type="ECO:0000259" key="1">
    <source>
        <dbReference type="Pfam" id="PF00535"/>
    </source>
</evidence>
<gene>
    <name evidence="3" type="ORF">ANI01nite_04050</name>
</gene>
<dbReference type="InterPro" id="IPR054028">
    <property type="entry name" value="TarS/TarP_linker"/>
</dbReference>
<dbReference type="InterPro" id="IPR001173">
    <property type="entry name" value="Glyco_trans_2-like"/>
</dbReference>
<accession>A0ABQ0RHD7</accession>
<evidence type="ECO:0000259" key="2">
    <source>
        <dbReference type="Pfam" id="PF22181"/>
    </source>
</evidence>
<dbReference type="PANTHER" id="PTHR22916">
    <property type="entry name" value="GLYCOSYLTRANSFERASE"/>
    <property type="match status" value="1"/>
</dbReference>
<name>A0ABQ0RHD7_GLUNI</name>
<dbReference type="Proteomes" id="UP000316242">
    <property type="component" value="Unassembled WGS sequence"/>
</dbReference>
<evidence type="ECO:0000313" key="3">
    <source>
        <dbReference type="EMBL" id="GEC11202.1"/>
    </source>
</evidence>
<dbReference type="PANTHER" id="PTHR22916:SF3">
    <property type="entry name" value="UDP-GLCNAC:BETAGAL BETA-1,3-N-ACETYLGLUCOSAMINYLTRANSFERASE-LIKE PROTEIN 1"/>
    <property type="match status" value="1"/>
</dbReference>
<dbReference type="Pfam" id="PF22181">
    <property type="entry name" value="TarS_linker"/>
    <property type="match status" value="1"/>
</dbReference>
<evidence type="ECO:0008006" key="5">
    <source>
        <dbReference type="Google" id="ProtNLM"/>
    </source>
</evidence>
<dbReference type="InterPro" id="IPR029044">
    <property type="entry name" value="Nucleotide-diphossugar_trans"/>
</dbReference>
<dbReference type="SUPFAM" id="SSF53448">
    <property type="entry name" value="Nucleotide-diphospho-sugar transferases"/>
    <property type="match status" value="1"/>
</dbReference>
<feature type="domain" description="TarS/TarP linker" evidence="2">
    <location>
        <begin position="256"/>
        <end position="355"/>
    </location>
</feature>
<protein>
    <recommendedName>
        <fullName evidence="5">Glycosyltransferase 2-like domain-containing protein</fullName>
    </recommendedName>
</protein>
<sequence length="481" mass="53972">MAFFRKRSKDNSEVPLLSVRRGAEEKSIVAEAQKSLEPAPLVSVVIPVYNAMPYLTELLNSLEAQDLKSEDFEVIAVDDGSTDFGGEILDVYAKRNSNFNVVHQENSGWPGKPRNVGIDHARGEYVFFIDSDDRLGVEALRRMTSFALKHDVDVLVPKMVGLDGRRVQAKLFGKTILDVDYDFILRTLSPQKMIRRSLLNSHGIRFVEEKVRLEDGIAMVEAYSAAQRISILGDYNYYEIRLRSDGQNISTQRIDPAGYVDSLSKIAQTIADYTGTDLALARKRIAGLFVRKGLRFYDGQRFLRFTAEQREAWVSNHKGFLESFHLDNPAEFFKPQDARLVEAILDSDIEYLEEHARKKIEAEQPPAVVSIENTAENVSLIVDLPATGPAPKGIHIRDRDTEILAMGEIAVDDSGSRMTASFSRDCVLESVSRLGNIFIEYHGVPAKRIKMGNNVANQEFDGLLVYATSNGYLSIDTRQAR</sequence>
<comment type="caution">
    <text evidence="3">The sequence shown here is derived from an EMBL/GenBank/DDBJ whole genome shotgun (WGS) entry which is preliminary data.</text>
</comment>
<proteinExistence type="predicted"/>
<dbReference type="CDD" id="cd00761">
    <property type="entry name" value="Glyco_tranf_GTA_type"/>
    <property type="match status" value="1"/>
</dbReference>